<evidence type="ECO:0000256" key="2">
    <source>
        <dbReference type="ARBA" id="ARBA00022676"/>
    </source>
</evidence>
<proteinExistence type="inferred from homology"/>
<organism evidence="5 6">
    <name type="scientific">Paraburkholderia xenovorans (strain LB400)</name>
    <dbReference type="NCBI Taxonomy" id="266265"/>
    <lineage>
        <taxon>Bacteria</taxon>
        <taxon>Pseudomonadati</taxon>
        <taxon>Pseudomonadota</taxon>
        <taxon>Betaproteobacteria</taxon>
        <taxon>Burkholderiales</taxon>
        <taxon>Burkholderiaceae</taxon>
        <taxon>Paraburkholderia</taxon>
    </lineage>
</organism>
<dbReference type="Proteomes" id="UP000001817">
    <property type="component" value="Chromosome 2"/>
</dbReference>
<sequence>MKKILSISTRHRDGQSPAPGTLTDAHHVAVVLVNYKNARDTLRCIESLRQLDYGSYSIVVVDNCSGDGSYERFMELGPSVKVIGSDSNDGFAAACNMAMNALRDSAVKYFWLLNNDTIVRKDTLSELVAVAEQSAAIGAVGSRIVDLHNVDKTICAGGGVISRITGRSMHVENFTADTKLDYLCGASCLIRRDAYLDIGPLSEKYFLYWEDADYSFRLAKKNWSISFADKSIVMHAESNTVGKGSPRFDYFFSRGSVIFLRSHFKYHWAVPLLVSLSGRLARRVIKGNYAGAVAIATGVAHGLSGQLRRPG</sequence>
<comment type="similarity">
    <text evidence="1">Belongs to the glycosyltransferase 2 family.</text>
</comment>
<dbReference type="AlphaFoldDB" id="Q13NU8"/>
<dbReference type="RefSeq" id="WP_011491583.1">
    <property type="nucleotide sequence ID" value="NC_007952.1"/>
</dbReference>
<dbReference type="CDD" id="cd04186">
    <property type="entry name" value="GT_2_like_c"/>
    <property type="match status" value="1"/>
</dbReference>
<dbReference type="KEGG" id="bxb:DR64_7032"/>
<dbReference type="PANTHER" id="PTHR43179">
    <property type="entry name" value="RHAMNOSYLTRANSFERASE WBBL"/>
    <property type="match status" value="1"/>
</dbReference>
<dbReference type="eggNOG" id="COG1216">
    <property type="taxonomic scope" value="Bacteria"/>
</dbReference>
<dbReference type="STRING" id="266265.Bxe_B1725"/>
<protein>
    <submittedName>
        <fullName evidence="5">Rhamnosyltransferase</fullName>
    </submittedName>
</protein>
<gene>
    <name evidence="5" type="ORF">Bxe_B1725</name>
</gene>
<evidence type="ECO:0000256" key="4">
    <source>
        <dbReference type="SAM" id="MobiDB-lite"/>
    </source>
</evidence>
<evidence type="ECO:0000313" key="5">
    <source>
        <dbReference type="EMBL" id="ABE34241.1"/>
    </source>
</evidence>
<evidence type="ECO:0000256" key="3">
    <source>
        <dbReference type="ARBA" id="ARBA00022679"/>
    </source>
</evidence>
<dbReference type="OrthoDB" id="9816564at2"/>
<keyword evidence="6" id="KW-1185">Reference proteome</keyword>
<evidence type="ECO:0000256" key="1">
    <source>
        <dbReference type="ARBA" id="ARBA00006739"/>
    </source>
</evidence>
<dbReference type="CAZy" id="GT2">
    <property type="family name" value="Glycosyltransferase Family 2"/>
</dbReference>
<dbReference type="Gene3D" id="3.90.550.10">
    <property type="entry name" value="Spore Coat Polysaccharide Biosynthesis Protein SpsA, Chain A"/>
    <property type="match status" value="1"/>
</dbReference>
<dbReference type="SUPFAM" id="SSF53448">
    <property type="entry name" value="Nucleotide-diphospho-sugar transferases"/>
    <property type="match status" value="1"/>
</dbReference>
<dbReference type="EMBL" id="CP000271">
    <property type="protein sequence ID" value="ABE34241.1"/>
    <property type="molecule type" value="Genomic_DNA"/>
</dbReference>
<keyword evidence="3" id="KW-0808">Transferase</keyword>
<accession>Q13NU8</accession>
<dbReference type="GO" id="GO:0016757">
    <property type="term" value="F:glycosyltransferase activity"/>
    <property type="evidence" value="ECO:0007669"/>
    <property type="project" value="UniProtKB-KW"/>
</dbReference>
<reference evidence="5 6" key="1">
    <citation type="journal article" date="2006" name="Proc. Natl. Acad. Sci. U.S.A.">
        <title>Burkholderia xenovorans LB400 harbors a multi-replicon, 9.73-Mbp genome shaped for versatility.</title>
        <authorList>
            <person name="Chain P.S."/>
            <person name="Denef V.J."/>
            <person name="Konstantinidis K.T."/>
            <person name="Vergez L.M."/>
            <person name="Agullo L."/>
            <person name="Reyes V.L."/>
            <person name="Hauser L."/>
            <person name="Cordova M."/>
            <person name="Gomez L."/>
            <person name="Gonzalez M."/>
            <person name="Land M."/>
            <person name="Lao V."/>
            <person name="Larimer F."/>
            <person name="LiPuma J.J."/>
            <person name="Mahenthiralingam E."/>
            <person name="Malfatti S.A."/>
            <person name="Marx C.J."/>
            <person name="Parnell J.J."/>
            <person name="Ramette A."/>
            <person name="Richardson P."/>
            <person name="Seeger M."/>
            <person name="Smith D."/>
            <person name="Spilker T."/>
            <person name="Sul W.J."/>
            <person name="Tsoi T.V."/>
            <person name="Ulrich L.E."/>
            <person name="Zhulin I.B."/>
            <person name="Tiedje J.M."/>
        </authorList>
    </citation>
    <scope>NUCLEOTIDE SEQUENCE [LARGE SCALE GENOMIC DNA]</scope>
    <source>
        <strain evidence="5 6">LB400</strain>
    </source>
</reference>
<dbReference type="InterPro" id="IPR029044">
    <property type="entry name" value="Nucleotide-diphossugar_trans"/>
</dbReference>
<name>Q13NU8_PARXL</name>
<keyword evidence="2" id="KW-0328">Glycosyltransferase</keyword>
<dbReference type="PATRIC" id="fig|266265.5.peg.6019"/>
<dbReference type="PANTHER" id="PTHR43179:SF12">
    <property type="entry name" value="GALACTOFURANOSYLTRANSFERASE GLFT2"/>
    <property type="match status" value="1"/>
</dbReference>
<feature type="region of interest" description="Disordered" evidence="4">
    <location>
        <begin position="1"/>
        <end position="21"/>
    </location>
</feature>
<dbReference type="KEGG" id="bxe:Bxe_B1725"/>
<evidence type="ECO:0000313" key="6">
    <source>
        <dbReference type="Proteomes" id="UP000001817"/>
    </source>
</evidence>
<dbReference type="Pfam" id="PF13641">
    <property type="entry name" value="Glyco_tranf_2_3"/>
    <property type="match status" value="1"/>
</dbReference>